<dbReference type="AlphaFoldDB" id="A0AAV5VMB9"/>
<dbReference type="GO" id="GO:0004222">
    <property type="term" value="F:metalloendopeptidase activity"/>
    <property type="evidence" value="ECO:0007669"/>
    <property type="project" value="InterPro"/>
</dbReference>
<organism evidence="1 2">
    <name type="scientific">Pristionchus fissidentatus</name>
    <dbReference type="NCBI Taxonomy" id="1538716"/>
    <lineage>
        <taxon>Eukaryota</taxon>
        <taxon>Metazoa</taxon>
        <taxon>Ecdysozoa</taxon>
        <taxon>Nematoda</taxon>
        <taxon>Chromadorea</taxon>
        <taxon>Rhabditida</taxon>
        <taxon>Rhabditina</taxon>
        <taxon>Diplogasteromorpha</taxon>
        <taxon>Diplogasteroidea</taxon>
        <taxon>Neodiplogasteridae</taxon>
        <taxon>Pristionchus</taxon>
    </lineage>
</organism>
<reference evidence="1" key="1">
    <citation type="submission" date="2023-10" db="EMBL/GenBank/DDBJ databases">
        <title>Genome assembly of Pristionchus species.</title>
        <authorList>
            <person name="Yoshida K."/>
            <person name="Sommer R.J."/>
        </authorList>
    </citation>
    <scope>NUCLEOTIDE SEQUENCE</scope>
    <source>
        <strain evidence="1">RS5133</strain>
    </source>
</reference>
<proteinExistence type="predicted"/>
<feature type="non-terminal residue" evidence="1">
    <location>
        <position position="1"/>
    </location>
</feature>
<protein>
    <recommendedName>
        <fullName evidence="3">Peptidase</fullName>
    </recommendedName>
</protein>
<evidence type="ECO:0000313" key="1">
    <source>
        <dbReference type="EMBL" id="GMT19468.1"/>
    </source>
</evidence>
<dbReference type="GO" id="GO:0006508">
    <property type="term" value="P:proteolysis"/>
    <property type="evidence" value="ECO:0007669"/>
    <property type="project" value="InterPro"/>
</dbReference>
<comment type="caution">
    <text evidence="1">The sequence shown here is derived from an EMBL/GenBank/DDBJ whole genome shotgun (WGS) entry which is preliminary data.</text>
</comment>
<dbReference type="SUPFAM" id="SSF55486">
    <property type="entry name" value="Metalloproteases ('zincins'), catalytic domain"/>
    <property type="match status" value="1"/>
</dbReference>
<dbReference type="InterPro" id="IPR000718">
    <property type="entry name" value="Peptidase_M13"/>
</dbReference>
<dbReference type="Proteomes" id="UP001432322">
    <property type="component" value="Unassembled WGS sequence"/>
</dbReference>
<feature type="non-terminal residue" evidence="1">
    <location>
        <position position="412"/>
    </location>
</feature>
<name>A0AAV5VMB9_9BILA</name>
<dbReference type="PROSITE" id="PS51885">
    <property type="entry name" value="NEPRILYSIN"/>
    <property type="match status" value="1"/>
</dbReference>
<evidence type="ECO:0008006" key="3">
    <source>
        <dbReference type="Google" id="ProtNLM"/>
    </source>
</evidence>
<sequence>TYLNSSDIDLVEYHIRRYLNHQFTPCSDFFQFTCNSDNIEKNSLATISEDFYKKILDSTPTFNGTQIDIDIDNLIQDNNNSSVFSPIEYSIALTERCGTNNSCFEDEFRVSYKVYTFLRLNSTLLLQAGFNESLAALLLYEGVRARLRVTRRLEENREKLGEITIKTREMAILTAELLMNKFNKTKWMHELSPFNLSTFVQFSEILQNLTLRTDFDHEFDFNDLGSLEHTIKFSLLYATSQLSLQLRQEGRAELLFRLSHPYEFSSGNVVDGIVLCAPSFFPLSMNIRHESLLGSLGTRIARELIFRFVHPRYRKRYMTYSEQFDGIAEHFEASCRIFGREDCNLIRSHLQYYVADLEGLNLSYKLLRLSMDYESLQTQPYSELPFTSEQLFFIAHSISFCRDAQFLSQEVS</sequence>
<evidence type="ECO:0000313" key="2">
    <source>
        <dbReference type="Proteomes" id="UP001432322"/>
    </source>
</evidence>
<keyword evidence="2" id="KW-1185">Reference proteome</keyword>
<dbReference type="EMBL" id="BTSY01000003">
    <property type="protein sequence ID" value="GMT19468.1"/>
    <property type="molecule type" value="Genomic_DNA"/>
</dbReference>
<gene>
    <name evidence="1" type="ORF">PFISCL1PPCAC_10765</name>
</gene>
<accession>A0AAV5VMB9</accession>